<gene>
    <name evidence="8" type="ORF">NKR23_g5469</name>
</gene>
<sequence>MAINARGNFWALKPDDGRDRTHIPPQALWIFFLRIAQLALAIIVVGLTGYAADTFDNTFNSLGYSFFVFAWTVVYLAWLLISIFFFPIAYHPWAHLAVDIVTGIFWLACWADLAHDASNLDNAEDYYDNYVPYSYRGSGYGRIKRAINCVKAAAAIGALEWVLFVISTIFLVLAILGHRRSQTSVPAAESKPVQMAPVGGGPPPQQQTYPENQQGYYAPQNGYGQQQQPGQAPYQQQPYPNQEQPAPQQQQQQQPPYQQQAHPVAPYPET</sequence>
<feature type="transmembrane region" description="Helical" evidence="6">
    <location>
        <begin position="64"/>
        <end position="86"/>
    </location>
</feature>
<accession>A0AA38RPA7</accession>
<evidence type="ECO:0000259" key="7">
    <source>
        <dbReference type="Pfam" id="PF01284"/>
    </source>
</evidence>
<reference evidence="8" key="1">
    <citation type="submission" date="2022-07" db="EMBL/GenBank/DDBJ databases">
        <title>Fungi with potential for degradation of polypropylene.</title>
        <authorList>
            <person name="Gostincar C."/>
        </authorList>
    </citation>
    <scope>NUCLEOTIDE SEQUENCE</scope>
    <source>
        <strain evidence="8">EXF-13308</strain>
    </source>
</reference>
<proteinExistence type="predicted"/>
<feature type="transmembrane region" description="Helical" evidence="6">
    <location>
        <begin position="28"/>
        <end position="52"/>
    </location>
</feature>
<dbReference type="GO" id="GO:0016020">
    <property type="term" value="C:membrane"/>
    <property type="evidence" value="ECO:0007669"/>
    <property type="project" value="UniProtKB-SubCell"/>
</dbReference>
<dbReference type="InterPro" id="IPR008253">
    <property type="entry name" value="Marvel"/>
</dbReference>
<feature type="compositionally biased region" description="Low complexity" evidence="5">
    <location>
        <begin position="212"/>
        <end position="261"/>
    </location>
</feature>
<keyword evidence="3 6" id="KW-1133">Transmembrane helix</keyword>
<dbReference type="Proteomes" id="UP001174694">
    <property type="component" value="Unassembled WGS sequence"/>
</dbReference>
<comment type="subcellular location">
    <subcellularLocation>
        <location evidence="1">Membrane</location>
        <topology evidence="1">Multi-pass membrane protein</topology>
    </subcellularLocation>
</comment>
<evidence type="ECO:0000256" key="1">
    <source>
        <dbReference type="ARBA" id="ARBA00004141"/>
    </source>
</evidence>
<evidence type="ECO:0000256" key="4">
    <source>
        <dbReference type="ARBA" id="ARBA00023136"/>
    </source>
</evidence>
<feature type="domain" description="MARVEL" evidence="7">
    <location>
        <begin position="30"/>
        <end position="170"/>
    </location>
</feature>
<dbReference type="EMBL" id="JANBVO010000014">
    <property type="protein sequence ID" value="KAJ9145451.1"/>
    <property type="molecule type" value="Genomic_DNA"/>
</dbReference>
<comment type="caution">
    <text evidence="8">The sequence shown here is derived from an EMBL/GenBank/DDBJ whole genome shotgun (WGS) entry which is preliminary data.</text>
</comment>
<organism evidence="8 9">
    <name type="scientific">Pleurostoma richardsiae</name>
    <dbReference type="NCBI Taxonomy" id="41990"/>
    <lineage>
        <taxon>Eukaryota</taxon>
        <taxon>Fungi</taxon>
        <taxon>Dikarya</taxon>
        <taxon>Ascomycota</taxon>
        <taxon>Pezizomycotina</taxon>
        <taxon>Sordariomycetes</taxon>
        <taxon>Sordariomycetidae</taxon>
        <taxon>Calosphaeriales</taxon>
        <taxon>Pleurostomataceae</taxon>
        <taxon>Pleurostoma</taxon>
    </lineage>
</organism>
<evidence type="ECO:0000256" key="5">
    <source>
        <dbReference type="SAM" id="MobiDB-lite"/>
    </source>
</evidence>
<dbReference type="PANTHER" id="PTHR37451">
    <property type="entry name" value="MARVEL DOMAIN"/>
    <property type="match status" value="1"/>
</dbReference>
<protein>
    <recommendedName>
        <fullName evidence="7">MARVEL domain-containing protein</fullName>
    </recommendedName>
</protein>
<dbReference type="AlphaFoldDB" id="A0AA38RPA7"/>
<evidence type="ECO:0000256" key="3">
    <source>
        <dbReference type="ARBA" id="ARBA00022989"/>
    </source>
</evidence>
<evidence type="ECO:0000313" key="9">
    <source>
        <dbReference type="Proteomes" id="UP001174694"/>
    </source>
</evidence>
<feature type="transmembrane region" description="Helical" evidence="6">
    <location>
        <begin position="152"/>
        <end position="176"/>
    </location>
</feature>
<feature type="region of interest" description="Disordered" evidence="5">
    <location>
        <begin position="186"/>
        <end position="270"/>
    </location>
</feature>
<keyword evidence="9" id="KW-1185">Reference proteome</keyword>
<keyword evidence="2 6" id="KW-0812">Transmembrane</keyword>
<evidence type="ECO:0000256" key="2">
    <source>
        <dbReference type="ARBA" id="ARBA00022692"/>
    </source>
</evidence>
<name>A0AA38RPA7_9PEZI</name>
<evidence type="ECO:0000313" key="8">
    <source>
        <dbReference type="EMBL" id="KAJ9145451.1"/>
    </source>
</evidence>
<dbReference type="Pfam" id="PF01284">
    <property type="entry name" value="MARVEL"/>
    <property type="match status" value="1"/>
</dbReference>
<keyword evidence="4 6" id="KW-0472">Membrane</keyword>
<evidence type="ECO:0000256" key="6">
    <source>
        <dbReference type="SAM" id="Phobius"/>
    </source>
</evidence>
<dbReference type="PANTHER" id="PTHR37451:SF4">
    <property type="entry name" value="MARVEL DOMAIN-CONTAINING PROTEIN"/>
    <property type="match status" value="1"/>
</dbReference>